<evidence type="ECO:0000313" key="4">
    <source>
        <dbReference type="Proteomes" id="UP001597326"/>
    </source>
</evidence>
<sequence>MSNRAARTILATASPVLLGSGAAAWAAITKQLKDQKITVHPDSARLGGRPVAGPMTAFEQANVVGQHAEHIGGGRTFAELSDEYMGALAAGDTARAEELAGPRETVMQGNFVRASLFTSVLAYGVSALVVGLGVLSGATAAALDD</sequence>
<keyword evidence="1" id="KW-1133">Transmembrane helix</keyword>
<keyword evidence="3" id="KW-0560">Oxidoreductase</keyword>
<reference evidence="4" key="1">
    <citation type="journal article" date="2019" name="Int. J. Syst. Evol. Microbiol.">
        <title>The Global Catalogue of Microorganisms (GCM) 10K type strain sequencing project: providing services to taxonomists for standard genome sequencing and annotation.</title>
        <authorList>
            <consortium name="The Broad Institute Genomics Platform"/>
            <consortium name="The Broad Institute Genome Sequencing Center for Infectious Disease"/>
            <person name="Wu L."/>
            <person name="Ma J."/>
        </authorList>
    </citation>
    <scope>NUCLEOTIDE SEQUENCE [LARGE SCALE GENOMIC DNA]</scope>
    <source>
        <strain evidence="4">CAIM 431</strain>
    </source>
</reference>
<keyword evidence="4" id="KW-1185">Reference proteome</keyword>
<feature type="chain" id="PRO_5045890508" evidence="2">
    <location>
        <begin position="27"/>
        <end position="145"/>
    </location>
</feature>
<feature type="signal peptide" evidence="2">
    <location>
        <begin position="1"/>
        <end position="26"/>
    </location>
</feature>
<evidence type="ECO:0000313" key="3">
    <source>
        <dbReference type="EMBL" id="MFD1891158.1"/>
    </source>
</evidence>
<evidence type="ECO:0000256" key="1">
    <source>
        <dbReference type="SAM" id="Phobius"/>
    </source>
</evidence>
<comment type="caution">
    <text evidence="3">The sequence shown here is derived from an EMBL/GenBank/DDBJ whole genome shotgun (WGS) entry which is preliminary data.</text>
</comment>
<organism evidence="3 4">
    <name type="scientific">Luteococcus peritonei</name>
    <dbReference type="NCBI Taxonomy" id="88874"/>
    <lineage>
        <taxon>Bacteria</taxon>
        <taxon>Bacillati</taxon>
        <taxon>Actinomycetota</taxon>
        <taxon>Actinomycetes</taxon>
        <taxon>Propionibacteriales</taxon>
        <taxon>Propionibacteriaceae</taxon>
        <taxon>Luteococcus</taxon>
    </lineage>
</organism>
<dbReference type="RefSeq" id="WP_343875366.1">
    <property type="nucleotide sequence ID" value="NZ_BAAAIX010000031.1"/>
</dbReference>
<proteinExistence type="predicted"/>
<dbReference type="Proteomes" id="UP001597326">
    <property type="component" value="Unassembled WGS sequence"/>
</dbReference>
<gene>
    <name evidence="3" type="ORF">ACFSCS_13340</name>
</gene>
<protein>
    <submittedName>
        <fullName evidence="3">Aromatic ring-opening dioxygenase LigA</fullName>
    </submittedName>
</protein>
<evidence type="ECO:0000256" key="2">
    <source>
        <dbReference type="SAM" id="SignalP"/>
    </source>
</evidence>
<dbReference type="GO" id="GO:0051213">
    <property type="term" value="F:dioxygenase activity"/>
    <property type="evidence" value="ECO:0007669"/>
    <property type="project" value="UniProtKB-KW"/>
</dbReference>
<name>A0ABW4RZU4_9ACTN</name>
<keyword evidence="2" id="KW-0732">Signal</keyword>
<keyword evidence="1" id="KW-0812">Transmembrane</keyword>
<keyword evidence="3" id="KW-0223">Dioxygenase</keyword>
<keyword evidence="1" id="KW-0472">Membrane</keyword>
<accession>A0ABW4RZU4</accession>
<feature type="transmembrane region" description="Helical" evidence="1">
    <location>
        <begin position="120"/>
        <end position="143"/>
    </location>
</feature>
<dbReference type="EMBL" id="JBHUFZ010000030">
    <property type="protein sequence ID" value="MFD1891158.1"/>
    <property type="molecule type" value="Genomic_DNA"/>
</dbReference>